<evidence type="ECO:0000256" key="4">
    <source>
        <dbReference type="ARBA" id="ARBA00016377"/>
    </source>
</evidence>
<proteinExistence type="inferred from homology"/>
<dbReference type="GO" id="GO:0019693">
    <property type="term" value="P:ribose phosphate metabolic process"/>
    <property type="evidence" value="ECO:0007669"/>
    <property type="project" value="TreeGrafter"/>
</dbReference>
<organism evidence="9 10">
    <name type="scientific">Methylobacterium tarhaniae</name>
    <dbReference type="NCBI Taxonomy" id="1187852"/>
    <lineage>
        <taxon>Bacteria</taxon>
        <taxon>Pseudomonadati</taxon>
        <taxon>Pseudomonadota</taxon>
        <taxon>Alphaproteobacteria</taxon>
        <taxon>Hyphomicrobiales</taxon>
        <taxon>Methylobacteriaceae</taxon>
        <taxon>Methylobacterium</taxon>
    </lineage>
</organism>
<comment type="cofactor">
    <cofactor evidence="2">
        <name>Mg(2+)</name>
        <dbReference type="ChEBI" id="CHEBI:18420"/>
    </cofactor>
</comment>
<feature type="domain" description="Nudix hydrolase" evidence="8">
    <location>
        <begin position="38"/>
        <end position="176"/>
    </location>
</feature>
<accession>A0A0J6VCA9</accession>
<evidence type="ECO:0000256" key="7">
    <source>
        <dbReference type="ARBA" id="ARBA00032272"/>
    </source>
</evidence>
<keyword evidence="10" id="KW-1185">Reference proteome</keyword>
<evidence type="ECO:0000313" key="10">
    <source>
        <dbReference type="Proteomes" id="UP000036449"/>
    </source>
</evidence>
<gene>
    <name evidence="9" type="ORF">VQ03_20175</name>
</gene>
<evidence type="ECO:0000259" key="8">
    <source>
        <dbReference type="PROSITE" id="PS51462"/>
    </source>
</evidence>
<dbReference type="OrthoDB" id="5292471at2"/>
<dbReference type="InterPro" id="IPR000086">
    <property type="entry name" value="NUDIX_hydrolase_dom"/>
</dbReference>
<evidence type="ECO:0000256" key="3">
    <source>
        <dbReference type="ARBA" id="ARBA00007275"/>
    </source>
</evidence>
<comment type="caution">
    <text evidence="9">The sequence shown here is derived from an EMBL/GenBank/DDBJ whole genome shotgun (WGS) entry which is preliminary data.</text>
</comment>
<dbReference type="PATRIC" id="fig|1187852.3.peg.1475"/>
<comment type="catalytic activity">
    <reaction evidence="1">
        <text>GDP-alpha-D-mannose + H2O = alpha-D-mannose 1-phosphate + GMP + 2 H(+)</text>
        <dbReference type="Rhea" id="RHEA:27978"/>
        <dbReference type="ChEBI" id="CHEBI:15377"/>
        <dbReference type="ChEBI" id="CHEBI:15378"/>
        <dbReference type="ChEBI" id="CHEBI:57527"/>
        <dbReference type="ChEBI" id="CHEBI:58115"/>
        <dbReference type="ChEBI" id="CHEBI:58409"/>
    </reaction>
</comment>
<dbReference type="Gene3D" id="3.90.79.10">
    <property type="entry name" value="Nucleoside Triphosphate Pyrophosphohydrolase"/>
    <property type="match status" value="1"/>
</dbReference>
<sequence length="190" mass="20786">MTDNEHFRLRVLHQGWNTFGIATIRTAHGDTVDRAFEHHGAAAGVLPYDPERRCALLVRQDRVGVLYWGETEPIAEVPAGGLDRKSPEATAVEEALEEAGVRLSSLELVVEAYAMPSVSSERIWLYLAPYSEGDRIAEGGGLAAEGERLIVEEIGLDALARLAAAGELRDMKTLVLLQALQLRRPELFAA</sequence>
<comment type="similarity">
    <text evidence="3">Belongs to the Nudix hydrolase family. NudK subfamily.</text>
</comment>
<evidence type="ECO:0000256" key="6">
    <source>
        <dbReference type="ARBA" id="ARBA00032162"/>
    </source>
</evidence>
<dbReference type="SUPFAM" id="SSF55811">
    <property type="entry name" value="Nudix"/>
    <property type="match status" value="1"/>
</dbReference>
<dbReference type="RefSeq" id="WP_048452686.1">
    <property type="nucleotide sequence ID" value="NZ_JBNNPJ010000229.1"/>
</dbReference>
<dbReference type="GO" id="GO:0016787">
    <property type="term" value="F:hydrolase activity"/>
    <property type="evidence" value="ECO:0007669"/>
    <property type="project" value="UniProtKB-KW"/>
</dbReference>
<dbReference type="GO" id="GO:0005829">
    <property type="term" value="C:cytosol"/>
    <property type="evidence" value="ECO:0007669"/>
    <property type="project" value="TreeGrafter"/>
</dbReference>
<evidence type="ECO:0000256" key="1">
    <source>
        <dbReference type="ARBA" id="ARBA00000847"/>
    </source>
</evidence>
<dbReference type="PROSITE" id="PS51462">
    <property type="entry name" value="NUDIX"/>
    <property type="match status" value="1"/>
</dbReference>
<dbReference type="GO" id="GO:0006753">
    <property type="term" value="P:nucleoside phosphate metabolic process"/>
    <property type="evidence" value="ECO:0007669"/>
    <property type="project" value="TreeGrafter"/>
</dbReference>
<protein>
    <recommendedName>
        <fullName evidence="4">GDP-mannose pyrophosphatase</fullName>
    </recommendedName>
    <alternativeName>
        <fullName evidence="6">GDP-mannose hydrolase</fullName>
    </alternativeName>
    <alternativeName>
        <fullName evidence="7">GDPMK</fullName>
    </alternativeName>
</protein>
<dbReference type="Proteomes" id="UP000036449">
    <property type="component" value="Unassembled WGS sequence"/>
</dbReference>
<dbReference type="EMBL" id="LABZ01000145">
    <property type="protein sequence ID" value="KMO36681.1"/>
    <property type="molecule type" value="Genomic_DNA"/>
</dbReference>
<name>A0A0J6VCA9_9HYPH</name>
<dbReference type="Pfam" id="PF00293">
    <property type="entry name" value="NUDIX"/>
    <property type="match status" value="1"/>
</dbReference>
<dbReference type="PANTHER" id="PTHR11839:SF18">
    <property type="entry name" value="NUDIX HYDROLASE DOMAIN-CONTAINING PROTEIN"/>
    <property type="match status" value="1"/>
</dbReference>
<evidence type="ECO:0000256" key="2">
    <source>
        <dbReference type="ARBA" id="ARBA00001946"/>
    </source>
</evidence>
<evidence type="ECO:0000256" key="5">
    <source>
        <dbReference type="ARBA" id="ARBA00022801"/>
    </source>
</evidence>
<evidence type="ECO:0000313" key="9">
    <source>
        <dbReference type="EMBL" id="KMO36681.1"/>
    </source>
</evidence>
<dbReference type="AlphaFoldDB" id="A0A0J6VCA9"/>
<keyword evidence="5 9" id="KW-0378">Hydrolase</keyword>
<reference evidence="9 10" key="1">
    <citation type="submission" date="2015-03" db="EMBL/GenBank/DDBJ databases">
        <title>Genome sequencing of Methylobacterium tarhaniae DSM 25844.</title>
        <authorList>
            <person name="Chaudhry V."/>
            <person name="Patil P.B."/>
        </authorList>
    </citation>
    <scope>NUCLEOTIDE SEQUENCE [LARGE SCALE GENOMIC DNA]</scope>
    <source>
        <strain evidence="9 10">DSM 25844</strain>
    </source>
</reference>
<dbReference type="PANTHER" id="PTHR11839">
    <property type="entry name" value="UDP/ADP-SUGAR PYROPHOSPHATASE"/>
    <property type="match status" value="1"/>
</dbReference>
<dbReference type="InterPro" id="IPR015797">
    <property type="entry name" value="NUDIX_hydrolase-like_dom_sf"/>
</dbReference>